<dbReference type="Gene3D" id="3.40.50.2000">
    <property type="entry name" value="Glycogen Phosphorylase B"/>
    <property type="match status" value="1"/>
</dbReference>
<accession>A0A7H4MNK6</accession>
<organism evidence="1 2">
    <name type="scientific">Klebsiella variicola</name>
    <dbReference type="NCBI Taxonomy" id="244366"/>
    <lineage>
        <taxon>Bacteria</taxon>
        <taxon>Pseudomonadati</taxon>
        <taxon>Pseudomonadota</taxon>
        <taxon>Gammaproteobacteria</taxon>
        <taxon>Enterobacterales</taxon>
        <taxon>Enterobacteriaceae</taxon>
        <taxon>Klebsiella/Raoultella group</taxon>
        <taxon>Klebsiella</taxon>
        <taxon>Klebsiella pneumoniae complex</taxon>
    </lineage>
</organism>
<comment type="caution">
    <text evidence="1">The sequence shown here is derived from an EMBL/GenBank/DDBJ whole genome shotgun (WGS) entry which is preliminary data.</text>
</comment>
<reference evidence="1 2" key="1">
    <citation type="submission" date="2018-06" db="EMBL/GenBank/DDBJ databases">
        <authorList>
            <consortium name="Pathogen Informatics"/>
            <person name="Doyle S."/>
        </authorList>
    </citation>
    <scope>NUCLEOTIDE SEQUENCE [LARGE SCALE GENOMIC DNA]</scope>
    <source>
        <strain evidence="1 2">NCTC9177</strain>
    </source>
</reference>
<dbReference type="PANTHER" id="PTHR12526">
    <property type="entry name" value="GLYCOSYLTRANSFERASE"/>
    <property type="match status" value="1"/>
</dbReference>
<dbReference type="AlphaFoldDB" id="A0A7H4MNK6"/>
<proteinExistence type="predicted"/>
<evidence type="ECO:0008006" key="3">
    <source>
        <dbReference type="Google" id="ProtNLM"/>
    </source>
</evidence>
<evidence type="ECO:0000313" key="2">
    <source>
        <dbReference type="Proteomes" id="UP000254545"/>
    </source>
</evidence>
<protein>
    <recommendedName>
        <fullName evidence="3">Glycosyltransferase</fullName>
    </recommendedName>
</protein>
<sequence>MCADEEFVLRNWIVGKENNYLENLQPQIDALRLDVIVIQFNYGFFNHRELSAFIRRQHDAGRAVVMTMHSTVDPLEKEPTWNFRLAEMADALALCDRLLVHSIADMNRLKDLGLTDNVALFPHGVINYAAGSAARQQQALPLIASYGFCLPHKGLMELVESVHRLKQAGKPVRLRLVNAEYPVGESRDLVAELKAAAQRLGVNDLIEMHNDFLPDAESLRLLSEADLLIFAYQNTGESASGAVRYGMATQKPVAVTPLAIFDDLDDAVFKFDGCSVDDISQGIDRILHSIREQDAWATRTQQRADAWREQHDYYAVSRRLVNMCQGLAKAKYFK</sequence>
<gene>
    <name evidence="1" type="ORF">NCTC9177_05833</name>
</gene>
<dbReference type="EMBL" id="UGKR01000003">
    <property type="protein sequence ID" value="STS91906.1"/>
    <property type="molecule type" value="Genomic_DNA"/>
</dbReference>
<dbReference type="SUPFAM" id="SSF53756">
    <property type="entry name" value="UDP-Glycosyltransferase/glycogen phosphorylase"/>
    <property type="match status" value="1"/>
</dbReference>
<dbReference type="Proteomes" id="UP000254545">
    <property type="component" value="Unassembled WGS sequence"/>
</dbReference>
<evidence type="ECO:0000313" key="1">
    <source>
        <dbReference type="EMBL" id="STS91906.1"/>
    </source>
</evidence>
<dbReference type="CDD" id="cd03822">
    <property type="entry name" value="GT4_mannosyltransferase-like"/>
    <property type="match status" value="1"/>
</dbReference>
<name>A0A7H4MNK6_KLEVA</name>
<dbReference type="GO" id="GO:0016757">
    <property type="term" value="F:glycosyltransferase activity"/>
    <property type="evidence" value="ECO:0007669"/>
    <property type="project" value="TreeGrafter"/>
</dbReference>
<dbReference type="PANTHER" id="PTHR12526:SF636">
    <property type="entry name" value="BLL3647 PROTEIN"/>
    <property type="match status" value="1"/>
</dbReference>